<feature type="transmembrane region" description="Helical" evidence="1">
    <location>
        <begin position="70"/>
        <end position="90"/>
    </location>
</feature>
<evidence type="ECO:0000256" key="1">
    <source>
        <dbReference type="SAM" id="Phobius"/>
    </source>
</evidence>
<dbReference type="InterPro" id="IPR036927">
    <property type="entry name" value="Cyt_c_oxase-like_su1_sf"/>
</dbReference>
<dbReference type="InterPro" id="IPR021299">
    <property type="entry name" value="DUF2871"/>
</dbReference>
<dbReference type="EMBL" id="JAIKTU010000012">
    <property type="protein sequence ID" value="MBY0756611.1"/>
    <property type="molecule type" value="Genomic_DNA"/>
</dbReference>
<accession>A0ABS7L0M4</accession>
<dbReference type="Pfam" id="PF11070">
    <property type="entry name" value="DUF2871"/>
    <property type="match status" value="1"/>
</dbReference>
<name>A0ABS7L0M4_CLOSR</name>
<feature type="transmembrane region" description="Helical" evidence="1">
    <location>
        <begin position="102"/>
        <end position="127"/>
    </location>
</feature>
<proteinExistence type="predicted"/>
<keyword evidence="3" id="KW-1185">Reference proteome</keyword>
<keyword evidence="1" id="KW-1133">Transmembrane helix</keyword>
<dbReference type="SUPFAM" id="SSF81442">
    <property type="entry name" value="Cytochrome c oxidase subunit I-like"/>
    <property type="match status" value="1"/>
</dbReference>
<feature type="transmembrane region" description="Helical" evidence="1">
    <location>
        <begin position="37"/>
        <end position="58"/>
    </location>
</feature>
<dbReference type="Proteomes" id="UP001299068">
    <property type="component" value="Unassembled WGS sequence"/>
</dbReference>
<evidence type="ECO:0000313" key="2">
    <source>
        <dbReference type="EMBL" id="MBY0756611.1"/>
    </source>
</evidence>
<organism evidence="2 3">
    <name type="scientific">Clostridium sardiniense</name>
    <name type="common">Clostridium absonum</name>
    <dbReference type="NCBI Taxonomy" id="29369"/>
    <lineage>
        <taxon>Bacteria</taxon>
        <taxon>Bacillati</taxon>
        <taxon>Bacillota</taxon>
        <taxon>Clostridia</taxon>
        <taxon>Eubacteriales</taxon>
        <taxon>Clostridiaceae</taxon>
        <taxon>Clostridium</taxon>
    </lineage>
</organism>
<evidence type="ECO:0000313" key="3">
    <source>
        <dbReference type="Proteomes" id="UP001299068"/>
    </source>
</evidence>
<reference evidence="2 3" key="1">
    <citation type="journal article" date="2021" name="Cell Host Microbe">
        <title>in vivo commensal control of Clostridioides difficile virulence.</title>
        <authorList>
            <person name="Girinathan B.P."/>
            <person name="Dibenedetto N."/>
            <person name="Worley J.N."/>
            <person name="Peltier J."/>
            <person name="Arrieta-Ortiz M.L."/>
            <person name="Rupa Christinal Immanuel S."/>
            <person name="Lavin R."/>
            <person name="Delaney M.L."/>
            <person name="Cummins C."/>
            <person name="Hoffmann M."/>
            <person name="Luo Y."/>
            <person name="Gonzalez-Escalona N."/>
            <person name="Allard M."/>
            <person name="Onderdonk A.B."/>
            <person name="Gerber G.K."/>
            <person name="Sonenshein A.L."/>
            <person name="Baliga N."/>
            <person name="Dupuy B."/>
            <person name="Bry L."/>
        </authorList>
    </citation>
    <scope>NUCLEOTIDE SEQUENCE [LARGE SCALE GENOMIC DNA]</scope>
    <source>
        <strain evidence="2 3">DSM 599</strain>
    </source>
</reference>
<keyword evidence="1" id="KW-0472">Membrane</keyword>
<keyword evidence="1" id="KW-0812">Transmembrane</keyword>
<dbReference type="RefSeq" id="WP_221861849.1">
    <property type="nucleotide sequence ID" value="NZ_JAIKTU010000012.1"/>
</dbReference>
<comment type="caution">
    <text evidence="2">The sequence shown here is derived from an EMBL/GenBank/DDBJ whole genome shotgun (WGS) entry which is preliminary data.</text>
</comment>
<sequence>MKKLINTAFIYAVIALASGVFYREFTRMNDYTGKTSLAVAHVHLLVLGSLMFLILVLFENAFKITKNKFFSKFYIIYNAGLIFMIGMFIWRGVDQVLGLNGGAMISGIAGLSHIIITAGIIMMFIVLRNEVIKAEEASN</sequence>
<protein>
    <submittedName>
        <fullName evidence="2">DUF2871 domain-containing protein</fullName>
    </submittedName>
</protein>
<feature type="transmembrane region" description="Helical" evidence="1">
    <location>
        <begin position="7"/>
        <end position="25"/>
    </location>
</feature>
<gene>
    <name evidence="2" type="ORF">K5V21_14275</name>
</gene>